<reference evidence="6 7" key="1">
    <citation type="submission" date="2024-06" db="EMBL/GenBank/DDBJ databases">
        <title>A chromosome level genome sequence of Diviner's sage (Salvia divinorum).</title>
        <authorList>
            <person name="Ford S.A."/>
            <person name="Ro D.-K."/>
            <person name="Ness R.W."/>
            <person name="Phillips M.A."/>
        </authorList>
    </citation>
    <scope>NUCLEOTIDE SEQUENCE [LARGE SCALE GENOMIC DNA]</scope>
    <source>
        <strain evidence="6">SAF-2024a</strain>
        <tissue evidence="6">Leaf</tissue>
    </source>
</reference>
<evidence type="ECO:0000259" key="5">
    <source>
        <dbReference type="PROSITE" id="PS01031"/>
    </source>
</evidence>
<keyword evidence="4" id="KW-1133">Transmembrane helix</keyword>
<evidence type="ECO:0000256" key="4">
    <source>
        <dbReference type="SAM" id="Phobius"/>
    </source>
</evidence>
<feature type="region of interest" description="Disordered" evidence="3">
    <location>
        <begin position="188"/>
        <end position="215"/>
    </location>
</feature>
<evidence type="ECO:0000256" key="3">
    <source>
        <dbReference type="SAM" id="MobiDB-lite"/>
    </source>
</evidence>
<feature type="region of interest" description="Disordered" evidence="3">
    <location>
        <begin position="108"/>
        <end position="150"/>
    </location>
</feature>
<evidence type="ECO:0000256" key="2">
    <source>
        <dbReference type="RuleBase" id="RU003616"/>
    </source>
</evidence>
<dbReference type="Gene3D" id="2.60.40.790">
    <property type="match status" value="1"/>
</dbReference>
<dbReference type="Proteomes" id="UP001567538">
    <property type="component" value="Unassembled WGS sequence"/>
</dbReference>
<gene>
    <name evidence="6" type="ORF">AAHA92_01910</name>
</gene>
<dbReference type="Pfam" id="PF00011">
    <property type="entry name" value="HSP20"/>
    <property type="match status" value="1"/>
</dbReference>
<name>A0ABD1IC30_SALDI</name>
<dbReference type="InterPro" id="IPR002068">
    <property type="entry name" value="A-crystallin/Hsp20_dom"/>
</dbReference>
<feature type="transmembrane region" description="Helical" evidence="4">
    <location>
        <begin position="166"/>
        <end position="185"/>
    </location>
</feature>
<dbReference type="SUPFAM" id="SSF49764">
    <property type="entry name" value="HSP20-like chaperones"/>
    <property type="match status" value="1"/>
</dbReference>
<sequence>MEQEMRDPRYMKFEYVLPSSWWTQTADSHCLLIDIPGFKEEEVRVRADDHGHVIVSGERQANENTILHFEQAYKVPEGCNIQETNAMLEDDTYYVIIAKRLNSKVENSISTSVQGDRQAQDCNTSDGVENTSNDDSNQNRGEIAKGERPDSSFLQKLSKMMKTKRCIVLTSLLAFSLGVLVSHRYHSTTQQGSKKEQQMTKRAKREPLGAFSGDNELRIFQESSIR</sequence>
<keyword evidence="4" id="KW-0472">Membrane</keyword>
<evidence type="ECO:0000313" key="7">
    <source>
        <dbReference type="Proteomes" id="UP001567538"/>
    </source>
</evidence>
<feature type="compositionally biased region" description="Polar residues" evidence="3">
    <location>
        <begin position="108"/>
        <end position="140"/>
    </location>
</feature>
<organism evidence="6 7">
    <name type="scientific">Salvia divinorum</name>
    <name type="common">Maria pastora</name>
    <name type="synonym">Diviner's sage</name>
    <dbReference type="NCBI Taxonomy" id="28513"/>
    <lineage>
        <taxon>Eukaryota</taxon>
        <taxon>Viridiplantae</taxon>
        <taxon>Streptophyta</taxon>
        <taxon>Embryophyta</taxon>
        <taxon>Tracheophyta</taxon>
        <taxon>Spermatophyta</taxon>
        <taxon>Magnoliopsida</taxon>
        <taxon>eudicotyledons</taxon>
        <taxon>Gunneridae</taxon>
        <taxon>Pentapetalae</taxon>
        <taxon>asterids</taxon>
        <taxon>lamiids</taxon>
        <taxon>Lamiales</taxon>
        <taxon>Lamiaceae</taxon>
        <taxon>Nepetoideae</taxon>
        <taxon>Mentheae</taxon>
        <taxon>Salviinae</taxon>
        <taxon>Salvia</taxon>
        <taxon>Salvia subgen. Calosphace</taxon>
    </lineage>
</organism>
<dbReference type="AlphaFoldDB" id="A0ABD1IC30"/>
<keyword evidence="4" id="KW-0812">Transmembrane</keyword>
<dbReference type="EMBL" id="JBEAFC010000002">
    <property type="protein sequence ID" value="KAL1566280.1"/>
    <property type="molecule type" value="Genomic_DNA"/>
</dbReference>
<accession>A0ABD1IC30</accession>
<protein>
    <submittedName>
        <fullName evidence="6">22.0 kDa heat shock protein-like</fullName>
    </submittedName>
</protein>
<dbReference type="InterPro" id="IPR008978">
    <property type="entry name" value="HSP20-like_chaperone"/>
</dbReference>
<evidence type="ECO:0000256" key="1">
    <source>
        <dbReference type="PROSITE-ProRule" id="PRU00285"/>
    </source>
</evidence>
<proteinExistence type="inferred from homology"/>
<comment type="similarity">
    <text evidence="1 2">Belongs to the small heat shock protein (HSP20) family.</text>
</comment>
<dbReference type="PROSITE" id="PS01031">
    <property type="entry name" value="SHSP"/>
    <property type="match status" value="1"/>
</dbReference>
<evidence type="ECO:0000313" key="6">
    <source>
        <dbReference type="EMBL" id="KAL1566280.1"/>
    </source>
</evidence>
<feature type="domain" description="SHSP" evidence="5">
    <location>
        <begin position="11"/>
        <end position="114"/>
    </location>
</feature>
<keyword evidence="7" id="KW-1185">Reference proteome</keyword>
<comment type="caution">
    <text evidence="6">The sequence shown here is derived from an EMBL/GenBank/DDBJ whole genome shotgun (WGS) entry which is preliminary data.</text>
</comment>